<keyword evidence="3" id="KW-0547">Nucleotide-binding</keyword>
<dbReference type="InterPro" id="IPR050319">
    <property type="entry name" value="ABC_transp_ATP-bind"/>
</dbReference>
<evidence type="ECO:0000256" key="2">
    <source>
        <dbReference type="ARBA" id="ARBA00022448"/>
    </source>
</evidence>
<dbReference type="InterPro" id="IPR003439">
    <property type="entry name" value="ABC_transporter-like_ATP-bd"/>
</dbReference>
<name>A0A934IJ04_9HYPH</name>
<dbReference type="PROSITE" id="PS50893">
    <property type="entry name" value="ABC_TRANSPORTER_2"/>
    <property type="match status" value="2"/>
</dbReference>
<keyword evidence="4 6" id="KW-0067">ATP-binding</keyword>
<feature type="domain" description="ABC transporter" evidence="5">
    <location>
        <begin position="277"/>
        <end position="516"/>
    </location>
</feature>
<dbReference type="InterPro" id="IPR027417">
    <property type="entry name" value="P-loop_NTPase"/>
</dbReference>
<evidence type="ECO:0000313" key="6">
    <source>
        <dbReference type="EMBL" id="MBJ3775876.1"/>
    </source>
</evidence>
<evidence type="ECO:0000256" key="4">
    <source>
        <dbReference type="ARBA" id="ARBA00022840"/>
    </source>
</evidence>
<dbReference type="InterPro" id="IPR003593">
    <property type="entry name" value="AAA+_ATPase"/>
</dbReference>
<dbReference type="Gene3D" id="3.40.50.300">
    <property type="entry name" value="P-loop containing nucleotide triphosphate hydrolases"/>
    <property type="match status" value="2"/>
</dbReference>
<evidence type="ECO:0000313" key="7">
    <source>
        <dbReference type="Proteomes" id="UP000609531"/>
    </source>
</evidence>
<dbReference type="PANTHER" id="PTHR43776">
    <property type="entry name" value="TRANSPORT ATP-BINDING PROTEIN"/>
    <property type="match status" value="1"/>
</dbReference>
<organism evidence="6 7">
    <name type="scientific">Acuticoccus mangrovi</name>
    <dbReference type="NCBI Taxonomy" id="2796142"/>
    <lineage>
        <taxon>Bacteria</taxon>
        <taxon>Pseudomonadati</taxon>
        <taxon>Pseudomonadota</taxon>
        <taxon>Alphaproteobacteria</taxon>
        <taxon>Hyphomicrobiales</taxon>
        <taxon>Amorphaceae</taxon>
        <taxon>Acuticoccus</taxon>
    </lineage>
</organism>
<evidence type="ECO:0000259" key="5">
    <source>
        <dbReference type="PROSITE" id="PS50893"/>
    </source>
</evidence>
<comment type="caution">
    <text evidence="6">The sequence shown here is derived from an EMBL/GenBank/DDBJ whole genome shotgun (WGS) entry which is preliminary data.</text>
</comment>
<accession>A0A934IJ04</accession>
<dbReference type="AlphaFoldDB" id="A0A934IJ04"/>
<gene>
    <name evidence="6" type="ORF">JCR33_09275</name>
</gene>
<dbReference type="PROSITE" id="PS00211">
    <property type="entry name" value="ABC_TRANSPORTER_1"/>
    <property type="match status" value="2"/>
</dbReference>
<dbReference type="SMART" id="SM00382">
    <property type="entry name" value="AAA"/>
    <property type="match status" value="2"/>
</dbReference>
<dbReference type="SUPFAM" id="SSF52540">
    <property type="entry name" value="P-loop containing nucleoside triphosphate hydrolases"/>
    <property type="match status" value="2"/>
</dbReference>
<evidence type="ECO:0000256" key="1">
    <source>
        <dbReference type="ARBA" id="ARBA00005417"/>
    </source>
</evidence>
<dbReference type="InterPro" id="IPR017871">
    <property type="entry name" value="ABC_transporter-like_CS"/>
</dbReference>
<dbReference type="GO" id="GO:0005524">
    <property type="term" value="F:ATP binding"/>
    <property type="evidence" value="ECO:0007669"/>
    <property type="project" value="UniProtKB-KW"/>
</dbReference>
<dbReference type="PANTHER" id="PTHR43776:SF7">
    <property type="entry name" value="D,D-DIPEPTIDE TRANSPORT ATP-BINDING PROTEIN DDPF-RELATED"/>
    <property type="match status" value="1"/>
</dbReference>
<keyword evidence="2" id="KW-0813">Transport</keyword>
<dbReference type="CDD" id="cd03257">
    <property type="entry name" value="ABC_NikE_OppD_transporters"/>
    <property type="match status" value="2"/>
</dbReference>
<feature type="domain" description="ABC transporter" evidence="5">
    <location>
        <begin position="7"/>
        <end position="250"/>
    </location>
</feature>
<dbReference type="NCBIfam" id="NF007739">
    <property type="entry name" value="PRK10419.1"/>
    <property type="match status" value="2"/>
</dbReference>
<dbReference type="GO" id="GO:0055085">
    <property type="term" value="P:transmembrane transport"/>
    <property type="evidence" value="ECO:0007669"/>
    <property type="project" value="UniProtKB-ARBA"/>
</dbReference>
<comment type="similarity">
    <text evidence="1">Belongs to the ABC transporter superfamily.</text>
</comment>
<evidence type="ECO:0000256" key="3">
    <source>
        <dbReference type="ARBA" id="ARBA00022741"/>
    </source>
</evidence>
<dbReference type="EMBL" id="JAEKJA010000007">
    <property type="protein sequence ID" value="MBJ3775876.1"/>
    <property type="molecule type" value="Genomic_DNA"/>
</dbReference>
<dbReference type="Pfam" id="PF00005">
    <property type="entry name" value="ABC_tran"/>
    <property type="match status" value="2"/>
</dbReference>
<dbReference type="GO" id="GO:0016887">
    <property type="term" value="F:ATP hydrolysis activity"/>
    <property type="evidence" value="ECO:0007669"/>
    <property type="project" value="InterPro"/>
</dbReference>
<protein>
    <submittedName>
        <fullName evidence="6">ABC transporter ATP-binding protein</fullName>
    </submittedName>
</protein>
<proteinExistence type="inferred from homology"/>
<reference evidence="6" key="1">
    <citation type="submission" date="2020-12" db="EMBL/GenBank/DDBJ databases">
        <title>Bacterial taxonomy.</title>
        <authorList>
            <person name="Pan X."/>
        </authorList>
    </citation>
    <scope>NUCLEOTIDE SEQUENCE</scope>
    <source>
        <strain evidence="6">B2012</strain>
    </source>
</reference>
<dbReference type="NCBIfam" id="NF008453">
    <property type="entry name" value="PRK11308.1"/>
    <property type="match status" value="2"/>
</dbReference>
<keyword evidence="7" id="KW-1185">Reference proteome</keyword>
<dbReference type="RefSeq" id="WP_198881782.1">
    <property type="nucleotide sequence ID" value="NZ_JAEKJA010000007.1"/>
</dbReference>
<sequence>MTDSPLLSVRDLTVYADETMIVEAVTFDLRAGETLAVVGESGSGKSTLALAVTGLLPPGLHCEAGAEVRFDGVRLPLEEDRAMRALRGTRIGMVFQDPMNSLNPFMRVASQLAEALGRVGVPARERQRRIAALLREVELGPELAHRYPHQLSGGQQQRVMIAMALAGSPDLLVADEPTSALDTTTTGEIVGLLSRLRRERGMALLFISHDLGLAADADAIMVMRRGRVVETGAAASVLSAPREDYTRELVAARRLLAEARPTAASGEAPVLASVDGLAVDYPARRLFAPPTRVLHDVSATLRAGRTLGVLGRSGSGKSTFAQALAAMQPPSAGTVRLLGAALTPLDATLPRRERRAVQFVFQNPQGALNPRLTVARALAEPLRLAGRLDGLDEAVARALREVGLSPAMAARFPHQLSGGQRQRVCIARALLCDPKILICDEVVSALDMTVQAEILALLARLQRERGFAMVFIGHDIEVVRWIADEIVVMHQGEVVDRCTAATLGAPDRHEETRRLLAHARPLVHAADIATEERRATA</sequence>
<dbReference type="Proteomes" id="UP000609531">
    <property type="component" value="Unassembled WGS sequence"/>
</dbReference>